<comment type="caution">
    <text evidence="1">The sequence shown here is derived from an EMBL/GenBank/DDBJ whole genome shotgun (WGS) entry which is preliminary data.</text>
</comment>
<keyword evidence="2" id="KW-1185">Reference proteome</keyword>
<name>A0A554VRM6_9FLAO</name>
<dbReference type="RefSeq" id="WP_143915226.1">
    <property type="nucleotide sequence ID" value="NZ_CANMXV010000003.1"/>
</dbReference>
<gene>
    <name evidence="1" type="ORF">FOF46_01340</name>
</gene>
<dbReference type="AlphaFoldDB" id="A0A554VRM6"/>
<evidence type="ECO:0000313" key="1">
    <source>
        <dbReference type="EMBL" id="TSE11302.1"/>
    </source>
</evidence>
<dbReference type="Proteomes" id="UP000318833">
    <property type="component" value="Unassembled WGS sequence"/>
</dbReference>
<dbReference type="EMBL" id="VLNR01000002">
    <property type="protein sequence ID" value="TSE11302.1"/>
    <property type="molecule type" value="Genomic_DNA"/>
</dbReference>
<evidence type="ECO:0000313" key="2">
    <source>
        <dbReference type="Proteomes" id="UP000318833"/>
    </source>
</evidence>
<sequence length="67" mass="7691">MTIVFKNRDRVEISVAIAKILKEKIIKGEAKTFQIFSDENDNPIFFINLSEIAYIAASKTEENENKL</sequence>
<organism evidence="1 2">
    <name type="scientific">Aquimarina algiphila</name>
    <dbReference type="NCBI Taxonomy" id="2047982"/>
    <lineage>
        <taxon>Bacteria</taxon>
        <taxon>Pseudomonadati</taxon>
        <taxon>Bacteroidota</taxon>
        <taxon>Flavobacteriia</taxon>
        <taxon>Flavobacteriales</taxon>
        <taxon>Flavobacteriaceae</taxon>
        <taxon>Aquimarina</taxon>
    </lineage>
</organism>
<reference evidence="1 2" key="1">
    <citation type="submission" date="2019-07" db="EMBL/GenBank/DDBJ databases">
        <title>The draft genome sequence of Aquimarina algiphila M91.</title>
        <authorList>
            <person name="Meng X."/>
        </authorList>
    </citation>
    <scope>NUCLEOTIDE SEQUENCE [LARGE SCALE GENOMIC DNA]</scope>
    <source>
        <strain evidence="1 2">M91</strain>
    </source>
</reference>
<accession>A0A554VRM6</accession>
<protein>
    <submittedName>
        <fullName evidence="1">Uncharacterized protein</fullName>
    </submittedName>
</protein>
<proteinExistence type="predicted"/>